<evidence type="ECO:0000259" key="2">
    <source>
        <dbReference type="PROSITE" id="PS50110"/>
    </source>
</evidence>
<dbReference type="SUPFAM" id="SSF52172">
    <property type="entry name" value="CheY-like"/>
    <property type="match status" value="1"/>
</dbReference>
<protein>
    <submittedName>
        <fullName evidence="4">Response regulator transcription factor</fullName>
    </submittedName>
</protein>
<dbReference type="Gene3D" id="3.40.50.2300">
    <property type="match status" value="1"/>
</dbReference>
<comment type="caution">
    <text evidence="4">The sequence shown here is derived from an EMBL/GenBank/DDBJ whole genome shotgun (WGS) entry which is preliminary data.</text>
</comment>
<feature type="modified residue" description="4-aspartylphosphate" evidence="1">
    <location>
        <position position="55"/>
    </location>
</feature>
<feature type="domain" description="HTH LytTR-type" evidence="3">
    <location>
        <begin position="139"/>
        <end position="206"/>
    </location>
</feature>
<dbReference type="PROSITE" id="PS50930">
    <property type="entry name" value="HTH_LYTTR"/>
    <property type="match status" value="1"/>
</dbReference>
<sequence length="237" mass="26928">MALNYVIVDDEPIVHTIVRKFAEDFGALHFVDGVFRATDAQCLLESNPVDLIFLDIQMPGLTGFEFLRSLSQRPYVIIVSAHKDYALESYEYAITDYLLKPFNFARFSIAVEKVLQDMARLKALQNTLPVSESAKAKNIFIKDDKKQHQIALDTLLYIKANGNFTSVYHSGGHILSQMKISDFEKLLPREEFSRVHRSYIVAHRAITLMRANEVALGSTIVPVGRVYKEDVAKIFKV</sequence>
<organism evidence="4 5">
    <name type="scientific">Undibacterium seohonense</name>
    <dbReference type="NCBI Taxonomy" id="1344950"/>
    <lineage>
        <taxon>Bacteria</taxon>
        <taxon>Pseudomonadati</taxon>
        <taxon>Pseudomonadota</taxon>
        <taxon>Betaproteobacteria</taxon>
        <taxon>Burkholderiales</taxon>
        <taxon>Oxalobacteraceae</taxon>
        <taxon>Undibacterium</taxon>
    </lineage>
</organism>
<feature type="domain" description="Response regulatory" evidence="2">
    <location>
        <begin position="4"/>
        <end position="115"/>
    </location>
</feature>
<evidence type="ECO:0000313" key="5">
    <source>
        <dbReference type="Proteomes" id="UP000648257"/>
    </source>
</evidence>
<dbReference type="RefSeq" id="WP_186922728.1">
    <property type="nucleotide sequence ID" value="NZ_JACOFW010000009.1"/>
</dbReference>
<reference evidence="4 5" key="1">
    <citation type="submission" date="2020-08" db="EMBL/GenBank/DDBJ databases">
        <title>Novel species isolated from subtropical streams in China.</title>
        <authorList>
            <person name="Lu H."/>
        </authorList>
    </citation>
    <scope>NUCLEOTIDE SEQUENCE [LARGE SCALE GENOMIC DNA]</scope>
    <source>
        <strain evidence="4 5">KACC 16656</strain>
    </source>
</reference>
<dbReference type="EMBL" id="JACOFW010000009">
    <property type="protein sequence ID" value="MBC3807640.1"/>
    <property type="molecule type" value="Genomic_DNA"/>
</dbReference>
<evidence type="ECO:0000313" key="4">
    <source>
        <dbReference type="EMBL" id="MBC3807640.1"/>
    </source>
</evidence>
<accession>A0ABR6X4Z1</accession>
<dbReference type="InterPro" id="IPR001789">
    <property type="entry name" value="Sig_transdc_resp-reg_receiver"/>
</dbReference>
<evidence type="ECO:0000259" key="3">
    <source>
        <dbReference type="PROSITE" id="PS50930"/>
    </source>
</evidence>
<dbReference type="Gene3D" id="2.40.50.1020">
    <property type="entry name" value="LytTr DNA-binding domain"/>
    <property type="match status" value="1"/>
</dbReference>
<dbReference type="PANTHER" id="PTHR37299:SF1">
    <property type="entry name" value="STAGE 0 SPORULATION PROTEIN A HOMOLOG"/>
    <property type="match status" value="1"/>
</dbReference>
<dbReference type="SMART" id="SM00448">
    <property type="entry name" value="REC"/>
    <property type="match status" value="1"/>
</dbReference>
<dbReference type="InterPro" id="IPR011006">
    <property type="entry name" value="CheY-like_superfamily"/>
</dbReference>
<dbReference type="Proteomes" id="UP000648257">
    <property type="component" value="Unassembled WGS sequence"/>
</dbReference>
<dbReference type="PROSITE" id="PS50110">
    <property type="entry name" value="RESPONSE_REGULATORY"/>
    <property type="match status" value="1"/>
</dbReference>
<proteinExistence type="predicted"/>
<name>A0ABR6X4Z1_9BURK</name>
<keyword evidence="5" id="KW-1185">Reference proteome</keyword>
<evidence type="ECO:0000256" key="1">
    <source>
        <dbReference type="PROSITE-ProRule" id="PRU00169"/>
    </source>
</evidence>
<keyword evidence="1" id="KW-0597">Phosphoprotein</keyword>
<dbReference type="PANTHER" id="PTHR37299">
    <property type="entry name" value="TRANSCRIPTIONAL REGULATOR-RELATED"/>
    <property type="match status" value="1"/>
</dbReference>
<dbReference type="Pfam" id="PF04397">
    <property type="entry name" value="LytTR"/>
    <property type="match status" value="1"/>
</dbReference>
<dbReference type="InterPro" id="IPR007492">
    <property type="entry name" value="LytTR_DNA-bd_dom"/>
</dbReference>
<dbReference type="Pfam" id="PF00072">
    <property type="entry name" value="Response_reg"/>
    <property type="match status" value="1"/>
</dbReference>
<dbReference type="SMART" id="SM00850">
    <property type="entry name" value="LytTR"/>
    <property type="match status" value="1"/>
</dbReference>
<gene>
    <name evidence="4" type="ORF">H8K52_09825</name>
</gene>
<dbReference type="InterPro" id="IPR046947">
    <property type="entry name" value="LytR-like"/>
</dbReference>